<dbReference type="PANTHER" id="PTHR37558:SF1">
    <property type="entry name" value="HTH CENPB-TYPE DOMAIN-CONTAINING PROTEIN"/>
    <property type="match status" value="1"/>
</dbReference>
<organism evidence="2">
    <name type="scientific">Phytophthora nicotianae</name>
    <name type="common">Potato buckeye rot agent</name>
    <name type="synonym">Phytophthora parasitica</name>
    <dbReference type="NCBI Taxonomy" id="4792"/>
    <lineage>
        <taxon>Eukaryota</taxon>
        <taxon>Sar</taxon>
        <taxon>Stramenopiles</taxon>
        <taxon>Oomycota</taxon>
        <taxon>Peronosporomycetes</taxon>
        <taxon>Peronosporales</taxon>
        <taxon>Peronosporaceae</taxon>
        <taxon>Phytophthora</taxon>
    </lineage>
</organism>
<proteinExistence type="predicted"/>
<dbReference type="EMBL" id="KI677194">
    <property type="protein sequence ID" value="ETM03501.1"/>
    <property type="molecule type" value="Genomic_DNA"/>
</dbReference>
<reference evidence="2" key="1">
    <citation type="submission" date="2013-11" db="EMBL/GenBank/DDBJ databases">
        <title>The Genome Sequence of Phytophthora parasitica CHvinca01.</title>
        <authorList>
            <consortium name="The Broad Institute Genomics Platform"/>
            <person name="Russ C."/>
            <person name="Tyler B."/>
            <person name="Panabieres F."/>
            <person name="Shan W."/>
            <person name="Tripathy S."/>
            <person name="Grunwald N."/>
            <person name="Machado M."/>
            <person name="Johnson C.S."/>
            <person name="Arredondo F."/>
            <person name="Hong C."/>
            <person name="Coffey M."/>
            <person name="Young S.K."/>
            <person name="Zeng Q."/>
            <person name="Gargeya S."/>
            <person name="Fitzgerald M."/>
            <person name="Abouelleil A."/>
            <person name="Alvarado L."/>
            <person name="Chapman S.B."/>
            <person name="Gainer-Dewar J."/>
            <person name="Goldberg J."/>
            <person name="Griggs A."/>
            <person name="Gujja S."/>
            <person name="Hansen M."/>
            <person name="Howarth C."/>
            <person name="Imamovic A."/>
            <person name="Ireland A."/>
            <person name="Larimer J."/>
            <person name="McCowan C."/>
            <person name="Murphy C."/>
            <person name="Pearson M."/>
            <person name="Poon T.W."/>
            <person name="Priest M."/>
            <person name="Roberts A."/>
            <person name="Saif S."/>
            <person name="Shea T."/>
            <person name="Sykes S."/>
            <person name="Wortman J."/>
            <person name="Nusbaum C."/>
            <person name="Birren B."/>
        </authorList>
    </citation>
    <scope>NUCLEOTIDE SEQUENCE [LARGE SCALE GENOMIC DNA]</scope>
    <source>
        <strain evidence="2">CHvinca01</strain>
    </source>
</reference>
<evidence type="ECO:0000313" key="2">
    <source>
        <dbReference type="EMBL" id="ETM03501.1"/>
    </source>
</evidence>
<gene>
    <name evidence="2" type="ORF">L917_00292</name>
</gene>
<dbReference type="PANTHER" id="PTHR37558">
    <property type="entry name" value="HTH CENPB-TYPE DOMAIN-CONTAINING PROTEIN"/>
    <property type="match status" value="1"/>
</dbReference>
<keyword evidence="1" id="KW-0175">Coiled coil</keyword>
<feature type="coiled-coil region" evidence="1">
    <location>
        <begin position="89"/>
        <end position="117"/>
    </location>
</feature>
<feature type="non-terminal residue" evidence="2">
    <location>
        <position position="1"/>
    </location>
</feature>
<sequence>ARLNLLLGHLKAGNTTALRKSGTEEEFDRKCAMIAEVAKQMGEYENAQKGNNLPVVVESVPSARQNPVAVNTMLPDLAKERERMAQRRLELMERKMERELAAQKRHSEEQVARLEKLHHEQQKVQQEQHAQLLATIQQQQAMMFDLIKSLAPVHNENQEQAQT</sequence>
<name>W2M3T0_PHYNI</name>
<evidence type="ECO:0000256" key="1">
    <source>
        <dbReference type="SAM" id="Coils"/>
    </source>
</evidence>
<dbReference type="VEuPathDB" id="FungiDB:PPTG_00270"/>
<accession>W2M3T0</accession>
<dbReference type="AlphaFoldDB" id="W2M3T0"/>
<protein>
    <submittedName>
        <fullName evidence="2">Uncharacterized protein</fullName>
    </submittedName>
</protein>
<dbReference type="OrthoDB" id="110628at2759"/>
<dbReference type="Proteomes" id="UP000054423">
    <property type="component" value="Unassembled WGS sequence"/>
</dbReference>